<evidence type="ECO:0000313" key="2">
    <source>
        <dbReference type="Proteomes" id="UP000887116"/>
    </source>
</evidence>
<sequence>MCAVSKKLVNDMLISATAYEILLENVQLFDFENQRDFECTKDKDIQSESEEELSCFSLRARDRDIETYRRNHLLLNFKE</sequence>
<dbReference type="AlphaFoldDB" id="A0A8X6F4H6"/>
<gene>
    <name evidence="1" type="ORF">TNCT_186111</name>
</gene>
<organism evidence="1 2">
    <name type="scientific">Trichonephila clavata</name>
    <name type="common">Joro spider</name>
    <name type="synonym">Nephila clavata</name>
    <dbReference type="NCBI Taxonomy" id="2740835"/>
    <lineage>
        <taxon>Eukaryota</taxon>
        <taxon>Metazoa</taxon>
        <taxon>Ecdysozoa</taxon>
        <taxon>Arthropoda</taxon>
        <taxon>Chelicerata</taxon>
        <taxon>Arachnida</taxon>
        <taxon>Araneae</taxon>
        <taxon>Araneomorphae</taxon>
        <taxon>Entelegynae</taxon>
        <taxon>Araneoidea</taxon>
        <taxon>Nephilidae</taxon>
        <taxon>Trichonephila</taxon>
    </lineage>
</organism>
<name>A0A8X6F4H6_TRICU</name>
<dbReference type="Proteomes" id="UP000887116">
    <property type="component" value="Unassembled WGS sequence"/>
</dbReference>
<protein>
    <submittedName>
        <fullName evidence="1">Uncharacterized protein</fullName>
    </submittedName>
</protein>
<evidence type="ECO:0000313" key="1">
    <source>
        <dbReference type="EMBL" id="GFQ69867.1"/>
    </source>
</evidence>
<accession>A0A8X6F4H6</accession>
<proteinExistence type="predicted"/>
<keyword evidence="2" id="KW-1185">Reference proteome</keyword>
<comment type="caution">
    <text evidence="1">The sequence shown here is derived from an EMBL/GenBank/DDBJ whole genome shotgun (WGS) entry which is preliminary data.</text>
</comment>
<dbReference type="EMBL" id="BMAO01030716">
    <property type="protein sequence ID" value="GFQ69867.1"/>
    <property type="molecule type" value="Genomic_DNA"/>
</dbReference>
<reference evidence="1" key="1">
    <citation type="submission" date="2020-07" db="EMBL/GenBank/DDBJ databases">
        <title>Multicomponent nature underlies the extraordinary mechanical properties of spider dragline silk.</title>
        <authorList>
            <person name="Kono N."/>
            <person name="Nakamura H."/>
            <person name="Mori M."/>
            <person name="Yoshida Y."/>
            <person name="Ohtoshi R."/>
            <person name="Malay A.D."/>
            <person name="Moran D.A.P."/>
            <person name="Tomita M."/>
            <person name="Numata K."/>
            <person name="Arakawa K."/>
        </authorList>
    </citation>
    <scope>NUCLEOTIDE SEQUENCE</scope>
</reference>